<gene>
    <name evidence="2" type="ORF">H9982_05860</name>
</gene>
<dbReference type="AlphaFoldDB" id="A0A9D2APQ3"/>
<evidence type="ECO:0008006" key="4">
    <source>
        <dbReference type="Google" id="ProtNLM"/>
    </source>
</evidence>
<organism evidence="2 3">
    <name type="scientific">Candidatus Barnesiella excrementipullorum</name>
    <dbReference type="NCBI Taxonomy" id="2838479"/>
    <lineage>
        <taxon>Bacteria</taxon>
        <taxon>Pseudomonadati</taxon>
        <taxon>Bacteroidota</taxon>
        <taxon>Bacteroidia</taxon>
        <taxon>Bacteroidales</taxon>
        <taxon>Barnesiellaceae</taxon>
        <taxon>Barnesiella</taxon>
    </lineage>
</organism>
<keyword evidence="1" id="KW-0812">Transmembrane</keyword>
<dbReference type="Proteomes" id="UP000824246">
    <property type="component" value="Unassembled WGS sequence"/>
</dbReference>
<dbReference type="PROSITE" id="PS51257">
    <property type="entry name" value="PROKAR_LIPOPROTEIN"/>
    <property type="match status" value="1"/>
</dbReference>
<comment type="caution">
    <text evidence="2">The sequence shown here is derived from an EMBL/GenBank/DDBJ whole genome shotgun (WGS) entry which is preliminary data.</text>
</comment>
<feature type="transmembrane region" description="Helical" evidence="1">
    <location>
        <begin position="12"/>
        <end position="30"/>
    </location>
</feature>
<protein>
    <recommendedName>
        <fullName evidence="4">Gliding motility lipoprotein GldD</fullName>
    </recommendedName>
</protein>
<accession>A0A9D2APQ3</accession>
<evidence type="ECO:0000256" key="1">
    <source>
        <dbReference type="SAM" id="Phobius"/>
    </source>
</evidence>
<sequence length="207" mass="23256">MALRYQKYSNRLFIGIYVACLLCVIVLLTACRQQPVPRPDGYFRIDAYPDVWRTDTLGGISLQVNDSSHSVVQPDATEGVMWCNVVYPRYNATIYLSYIPVADKGELASLLAESRDLVYRQSVGTAAVTAVEYEDASRPLYAILYRLSAGSATPLQFVATDSLRYLLRGALYYDVMPLRIDSVAPTLEYMEADMARMIESILPVENR</sequence>
<reference evidence="2" key="1">
    <citation type="journal article" date="2021" name="PeerJ">
        <title>Extensive microbial diversity within the chicken gut microbiome revealed by metagenomics and culture.</title>
        <authorList>
            <person name="Gilroy R."/>
            <person name="Ravi A."/>
            <person name="Getino M."/>
            <person name="Pursley I."/>
            <person name="Horton D.L."/>
            <person name="Alikhan N.F."/>
            <person name="Baker D."/>
            <person name="Gharbi K."/>
            <person name="Hall N."/>
            <person name="Watson M."/>
            <person name="Adriaenssens E.M."/>
            <person name="Foster-Nyarko E."/>
            <person name="Jarju S."/>
            <person name="Secka A."/>
            <person name="Antonio M."/>
            <person name="Oren A."/>
            <person name="Chaudhuri R.R."/>
            <person name="La Ragione R."/>
            <person name="Hildebrand F."/>
            <person name="Pallen M.J."/>
        </authorList>
    </citation>
    <scope>NUCLEOTIDE SEQUENCE</scope>
    <source>
        <strain evidence="2">ChiHjej12B11-16260</strain>
    </source>
</reference>
<proteinExistence type="predicted"/>
<dbReference type="EMBL" id="DXFB01000151">
    <property type="protein sequence ID" value="HIX45727.1"/>
    <property type="molecule type" value="Genomic_DNA"/>
</dbReference>
<keyword evidence="1" id="KW-1133">Transmembrane helix</keyword>
<dbReference type="Pfam" id="PF25593">
    <property type="entry name" value="GldD_lipo"/>
    <property type="match status" value="1"/>
</dbReference>
<evidence type="ECO:0000313" key="2">
    <source>
        <dbReference type="EMBL" id="HIX45727.1"/>
    </source>
</evidence>
<dbReference type="InterPro" id="IPR019850">
    <property type="entry name" value="GldD-like"/>
</dbReference>
<keyword evidence="1" id="KW-0472">Membrane</keyword>
<evidence type="ECO:0000313" key="3">
    <source>
        <dbReference type="Proteomes" id="UP000824246"/>
    </source>
</evidence>
<reference evidence="2" key="2">
    <citation type="submission" date="2021-04" db="EMBL/GenBank/DDBJ databases">
        <authorList>
            <person name="Gilroy R."/>
        </authorList>
    </citation>
    <scope>NUCLEOTIDE SEQUENCE</scope>
    <source>
        <strain evidence="2">ChiHjej12B11-16260</strain>
    </source>
</reference>
<name>A0A9D2APQ3_9BACT</name>